<organism evidence="2 3">
    <name type="scientific">Limimaricola hongkongensis DSM 17492</name>
    <dbReference type="NCBI Taxonomy" id="1122180"/>
    <lineage>
        <taxon>Bacteria</taxon>
        <taxon>Pseudomonadati</taxon>
        <taxon>Pseudomonadota</taxon>
        <taxon>Alphaproteobacteria</taxon>
        <taxon>Rhodobacterales</taxon>
        <taxon>Paracoccaceae</taxon>
        <taxon>Limimaricola</taxon>
    </lineage>
</organism>
<dbReference type="PATRIC" id="fig|1122180.6.peg.1103"/>
<dbReference type="EMBL" id="APGJ01000004">
    <property type="protein sequence ID" value="EYD72317.1"/>
    <property type="molecule type" value="Genomic_DNA"/>
</dbReference>
<dbReference type="HOGENOM" id="CLU_3292022_0_0_5"/>
<comment type="caution">
    <text evidence="2">The sequence shown here is derived from an EMBL/GenBank/DDBJ whole genome shotgun (WGS) entry which is preliminary data.</text>
</comment>
<dbReference type="AlphaFoldDB" id="A0A017HCT1"/>
<evidence type="ECO:0000313" key="3">
    <source>
        <dbReference type="Proteomes" id="UP000025047"/>
    </source>
</evidence>
<gene>
    <name evidence="2" type="ORF">Lokhon_01111</name>
</gene>
<feature type="compositionally biased region" description="Basic and acidic residues" evidence="1">
    <location>
        <begin position="13"/>
        <end position="40"/>
    </location>
</feature>
<dbReference type="Proteomes" id="UP000025047">
    <property type="component" value="Unassembled WGS sequence"/>
</dbReference>
<feature type="region of interest" description="Disordered" evidence="1">
    <location>
        <begin position="1"/>
        <end position="40"/>
    </location>
</feature>
<dbReference type="STRING" id="1122180.Lokhon_01111"/>
<evidence type="ECO:0000313" key="2">
    <source>
        <dbReference type="EMBL" id="EYD72317.1"/>
    </source>
</evidence>
<name>A0A017HCT1_9RHOB</name>
<protein>
    <submittedName>
        <fullName evidence="2">Uncharacterized protein</fullName>
    </submittedName>
</protein>
<keyword evidence="3" id="KW-1185">Reference proteome</keyword>
<reference evidence="2 3" key="1">
    <citation type="submission" date="2013-03" db="EMBL/GenBank/DDBJ databases">
        <authorList>
            <person name="Fiebig A."/>
            <person name="Goeker M."/>
            <person name="Klenk H.-P.P."/>
        </authorList>
    </citation>
    <scope>NUCLEOTIDE SEQUENCE [LARGE SCALE GENOMIC DNA]</scope>
    <source>
        <strain evidence="2 3">DSM 17492</strain>
    </source>
</reference>
<accession>A0A017HCT1</accession>
<evidence type="ECO:0000256" key="1">
    <source>
        <dbReference type="SAM" id="MobiDB-lite"/>
    </source>
</evidence>
<sequence>MFCTDGHARCRRHEPAMRRSLPDHADARPDRGTFADKAAA</sequence>
<proteinExistence type="predicted"/>